<gene>
    <name evidence="6" type="primary">sepS</name>
    <name evidence="8" type="ORF">HA336_04125</name>
</gene>
<reference evidence="8" key="1">
    <citation type="journal article" date="2020" name="bioRxiv">
        <title>A rank-normalized archaeal taxonomy based on genome phylogeny resolves widespread incomplete and uneven classifications.</title>
        <authorList>
            <person name="Rinke C."/>
            <person name="Chuvochina M."/>
            <person name="Mussig A.J."/>
            <person name="Chaumeil P.-A."/>
            <person name="Waite D.W."/>
            <person name="Whitman W.B."/>
            <person name="Parks D.H."/>
            <person name="Hugenholtz P."/>
        </authorList>
    </citation>
    <scope>NUCLEOTIDE SEQUENCE</scope>
    <source>
        <strain evidence="8">UBA8853</strain>
    </source>
</reference>
<dbReference type="InterPro" id="IPR005246">
    <property type="entry name" value="O-Pseryl-tRNA(Cys)_ligase"/>
</dbReference>
<keyword evidence="2 6" id="KW-0547">Nucleotide-binding</keyword>
<feature type="domain" description="Aminoacyl-transfer RNA synthetases class-II family profile" evidence="7">
    <location>
        <begin position="52"/>
        <end position="363"/>
    </location>
</feature>
<dbReference type="EMBL" id="DUJS01000004">
    <property type="protein sequence ID" value="HII70402.1"/>
    <property type="molecule type" value="Genomic_DNA"/>
</dbReference>
<dbReference type="GO" id="GO:0043039">
    <property type="term" value="P:tRNA aminoacylation"/>
    <property type="evidence" value="ECO:0007669"/>
    <property type="project" value="UniProtKB-UniRule"/>
</dbReference>
<evidence type="ECO:0000256" key="5">
    <source>
        <dbReference type="ARBA" id="ARBA00023146"/>
    </source>
</evidence>
<evidence type="ECO:0000256" key="3">
    <source>
        <dbReference type="ARBA" id="ARBA00022840"/>
    </source>
</evidence>
<dbReference type="GO" id="GO:0000049">
    <property type="term" value="F:tRNA binding"/>
    <property type="evidence" value="ECO:0007669"/>
    <property type="project" value="InterPro"/>
</dbReference>
<feature type="binding site" evidence="6">
    <location>
        <begin position="281"/>
        <end position="282"/>
    </location>
    <ligand>
        <name>substrate</name>
    </ligand>
</feature>
<dbReference type="Proteomes" id="UP000619545">
    <property type="component" value="Unassembled WGS sequence"/>
</dbReference>
<dbReference type="SUPFAM" id="SSF55681">
    <property type="entry name" value="Class II aaRS and biotin synthetases"/>
    <property type="match status" value="1"/>
</dbReference>
<comment type="catalytic activity">
    <reaction evidence="6">
        <text>tRNA(Cys) + O-phospho-L-serine + ATP = O-phospho-L-seryl-tRNA(Cys) + AMP + diphosphate</text>
        <dbReference type="Rhea" id="RHEA:25678"/>
        <dbReference type="Rhea" id="RHEA-COMP:9661"/>
        <dbReference type="Rhea" id="RHEA-COMP:9719"/>
        <dbReference type="ChEBI" id="CHEBI:30616"/>
        <dbReference type="ChEBI" id="CHEBI:33019"/>
        <dbReference type="ChEBI" id="CHEBI:57524"/>
        <dbReference type="ChEBI" id="CHEBI:78442"/>
        <dbReference type="ChEBI" id="CHEBI:78551"/>
        <dbReference type="ChEBI" id="CHEBI:456215"/>
        <dbReference type="EC" id="6.1.1.27"/>
    </reaction>
</comment>
<dbReference type="GO" id="GO:0005524">
    <property type="term" value="F:ATP binding"/>
    <property type="evidence" value="ECO:0007669"/>
    <property type="project" value="UniProtKB-UniRule"/>
</dbReference>
<comment type="caution">
    <text evidence="8">The sequence shown here is derived from an EMBL/GenBank/DDBJ whole genome shotgun (WGS) entry which is preliminary data.</text>
</comment>
<comment type="similarity">
    <text evidence="6">Belongs to the class-II aminoacyl-tRNA synthetase family. O-phosphoseryl-tRNA(Cys) synthetase subfamily.</text>
</comment>
<keyword evidence="3 6" id="KW-0067">ATP-binding</keyword>
<protein>
    <recommendedName>
        <fullName evidence="6">O-phosphoserine--tRNA(Cys) ligase</fullName>
        <shortName evidence="6">O-phosphoserine--tRNA ligase</shortName>
        <ecNumber evidence="6">6.1.1.27</ecNumber>
    </recommendedName>
    <alternativeName>
        <fullName evidence="6">Non-canonical O-phosphoseryl-tRNA(Cys) synthetase</fullName>
    </alternativeName>
    <alternativeName>
        <fullName evidence="6">O-phosphoseryl-tRNA(Cys) synthetase</fullName>
        <shortName evidence="6">SepRS</shortName>
    </alternativeName>
</protein>
<dbReference type="EC" id="6.1.1.27" evidence="6"/>
<dbReference type="InterPro" id="IPR045864">
    <property type="entry name" value="aa-tRNA-synth_II/BPL/LPL"/>
</dbReference>
<evidence type="ECO:0000256" key="4">
    <source>
        <dbReference type="ARBA" id="ARBA00022917"/>
    </source>
</evidence>
<dbReference type="InterPro" id="IPR002319">
    <property type="entry name" value="Phenylalanyl-tRNA_Synthase"/>
</dbReference>
<dbReference type="Pfam" id="PF01409">
    <property type="entry name" value="tRNA-synt_2d"/>
    <property type="match status" value="1"/>
</dbReference>
<dbReference type="HAMAP" id="MF_01674">
    <property type="entry name" value="Sep_tRNA_synth"/>
    <property type="match status" value="1"/>
</dbReference>
<dbReference type="PROSITE" id="PS50862">
    <property type="entry name" value="AA_TRNA_LIGASE_II"/>
    <property type="match status" value="1"/>
</dbReference>
<sequence>MPFDRDKLEELRSLAQRDFDRAWKEGAKLVREPGLRDRYPRLKVETGEPHPLFETIQQLREAYLRAGFREVVNPVIIPEEEVYKQFGPEAAAVLDRCFYLAGLPRPDVGLGADKVEKLAEVLGREPSEDEVERLRETLHAYKKGEIDGDELTHEIAEALDTDDGTAVRILDEVFPELKRLKPEPLEPPLTLRSHMTAGWFITLSEILKREDPPLKLFSIDRCFRREQREDESHLMTYHSASCVVVSDDVTVDTGKAVAEAILRQFGFEDFEFVPDEKMSKYYVPGTQTEVYAYHPDLEDSIEDEELGPGWVEIATFGLYSPVALAEYGIDYPVMNLGIGVERLCMVLHGIDDVRSLAYVEYEPWEPSDLELARMIDYERKPATSFGERLVREVVRGLHEHADEEGPVEVELFRGEFGDREVVVHAVEEEKGEPLAGPAAFNRVYVLDGNLYAVPPEGDFGREIREEGVYSGVSFEEGLAARLAYEVEELLATGGGETTVSVRKVSRPSQVNLSLPRKLLRYVTKKGGEIEIKGPVFVTLRAEVR</sequence>
<proteinExistence type="inferred from homology"/>
<evidence type="ECO:0000313" key="8">
    <source>
        <dbReference type="EMBL" id="HII70402.1"/>
    </source>
</evidence>
<feature type="binding site" evidence="6">
    <location>
        <position position="335"/>
    </location>
    <ligand>
        <name>substrate</name>
    </ligand>
</feature>
<comment type="function">
    <text evidence="6">Catalyzes the attachment of O-phosphoserine (Sep) to tRNA(Cys).</text>
</comment>
<keyword evidence="5 6" id="KW-0030">Aminoacyl-tRNA synthetase</keyword>
<dbReference type="GO" id="GO:0043816">
    <property type="term" value="F:phosphoserine-tRNA(Cys) ligase activity"/>
    <property type="evidence" value="ECO:0007669"/>
    <property type="project" value="UniProtKB-EC"/>
</dbReference>
<comment type="subunit">
    <text evidence="6">Homotetramer. Interacts with SepCysS.</text>
</comment>
<accession>A0A832WMM0</accession>
<evidence type="ECO:0000313" key="9">
    <source>
        <dbReference type="Proteomes" id="UP000619545"/>
    </source>
</evidence>
<feature type="binding site" evidence="6">
    <location>
        <begin position="239"/>
        <end position="241"/>
    </location>
    <ligand>
        <name>substrate</name>
    </ligand>
</feature>
<dbReference type="NCBIfam" id="TIGR00470">
    <property type="entry name" value="sepS"/>
    <property type="match status" value="1"/>
</dbReference>
<keyword evidence="4 6" id="KW-0648">Protein biosynthesis</keyword>
<dbReference type="Gene3D" id="3.30.930.10">
    <property type="entry name" value="Bira Bifunctional Protein, Domain 2"/>
    <property type="match status" value="1"/>
</dbReference>
<dbReference type="AlphaFoldDB" id="A0A832WMM0"/>
<feature type="binding site" evidence="6">
    <location>
        <begin position="194"/>
        <end position="196"/>
    </location>
    <ligand>
        <name>substrate</name>
    </ligand>
</feature>
<dbReference type="InterPro" id="IPR006195">
    <property type="entry name" value="aa-tRNA-synth_II"/>
</dbReference>
<dbReference type="GO" id="GO:0006412">
    <property type="term" value="P:translation"/>
    <property type="evidence" value="ECO:0007669"/>
    <property type="project" value="UniProtKB-KW"/>
</dbReference>
<evidence type="ECO:0000256" key="6">
    <source>
        <dbReference type="HAMAP-Rule" id="MF_01674"/>
    </source>
</evidence>
<evidence type="ECO:0000256" key="2">
    <source>
        <dbReference type="ARBA" id="ARBA00022741"/>
    </source>
</evidence>
<evidence type="ECO:0000259" key="7">
    <source>
        <dbReference type="PROSITE" id="PS50862"/>
    </source>
</evidence>
<dbReference type="GeneID" id="1477742"/>
<dbReference type="OMA" id="RSHMTSG"/>
<keyword evidence="1 6" id="KW-0436">Ligase</keyword>
<name>A0A832WMM0_9EURY</name>
<organism evidence="8 9">
    <name type="scientific">Methanopyrus kandleri</name>
    <dbReference type="NCBI Taxonomy" id="2320"/>
    <lineage>
        <taxon>Archaea</taxon>
        <taxon>Methanobacteriati</taxon>
        <taxon>Methanobacteriota</taxon>
        <taxon>Methanomada group</taxon>
        <taxon>Methanopyri</taxon>
        <taxon>Methanopyrales</taxon>
        <taxon>Methanopyraceae</taxon>
        <taxon>Methanopyrus</taxon>
    </lineage>
</organism>
<dbReference type="SMR" id="A0A832WMM0"/>
<dbReference type="RefSeq" id="WP_011018809.1">
    <property type="nucleotide sequence ID" value="NZ_DUJS01000004.1"/>
</dbReference>
<evidence type="ECO:0000256" key="1">
    <source>
        <dbReference type="ARBA" id="ARBA00022598"/>
    </source>
</evidence>